<dbReference type="InterPro" id="IPR022789">
    <property type="entry name" value="ParD"/>
</dbReference>
<evidence type="ECO:0000256" key="1">
    <source>
        <dbReference type="ARBA" id="ARBA00008580"/>
    </source>
</evidence>
<dbReference type="RefSeq" id="WP_083618449.1">
    <property type="nucleotide sequence ID" value="NZ_LR735008.1"/>
</dbReference>
<dbReference type="PANTHER" id="PTHR36582:SF2">
    <property type="entry name" value="ANTITOXIN PARD"/>
    <property type="match status" value="1"/>
</dbReference>
<dbReference type="SUPFAM" id="SSF47598">
    <property type="entry name" value="Ribbon-helix-helix"/>
    <property type="match status" value="1"/>
</dbReference>
<keyword evidence="2" id="KW-1277">Toxin-antitoxin system</keyword>
<dbReference type="OrthoDB" id="467199at2"/>
<dbReference type="Proteomes" id="UP000182190">
    <property type="component" value="Unassembled WGS sequence"/>
</dbReference>
<dbReference type="Gene3D" id="6.10.10.120">
    <property type="entry name" value="Antitoxin ParD1-like"/>
    <property type="match status" value="1"/>
</dbReference>
<evidence type="ECO:0000256" key="2">
    <source>
        <dbReference type="ARBA" id="ARBA00022649"/>
    </source>
</evidence>
<comment type="caution">
    <text evidence="3">The sequence shown here is derived from an EMBL/GenBank/DDBJ whole genome shotgun (WGS) entry which is preliminary data.</text>
</comment>
<dbReference type="CDD" id="cd22231">
    <property type="entry name" value="RHH_NikR_HicB-like"/>
    <property type="match status" value="1"/>
</dbReference>
<dbReference type="InterPro" id="IPR038296">
    <property type="entry name" value="ParD_sf"/>
</dbReference>
<evidence type="ECO:0000313" key="3">
    <source>
        <dbReference type="EMBL" id="VXD19905.1"/>
    </source>
</evidence>
<gene>
    <name evidence="3" type="ORF">PL9631_490016</name>
</gene>
<dbReference type="Pfam" id="PF03693">
    <property type="entry name" value="ParD_antitoxin"/>
    <property type="match status" value="1"/>
</dbReference>
<comment type="similarity">
    <text evidence="1">Belongs to the ParD antitoxin family.</text>
</comment>
<name>A0A7Z9BPM6_9CYAN</name>
<proteinExistence type="inferred from homology"/>
<organism evidence="3 4">
    <name type="scientific">Planktothrix paucivesiculata PCC 9631</name>
    <dbReference type="NCBI Taxonomy" id="671071"/>
    <lineage>
        <taxon>Bacteria</taxon>
        <taxon>Bacillati</taxon>
        <taxon>Cyanobacteriota</taxon>
        <taxon>Cyanophyceae</taxon>
        <taxon>Oscillatoriophycideae</taxon>
        <taxon>Oscillatoriales</taxon>
        <taxon>Microcoleaceae</taxon>
        <taxon>Planktothrix</taxon>
    </lineage>
</organism>
<dbReference type="PANTHER" id="PTHR36582">
    <property type="entry name" value="ANTITOXIN PARD"/>
    <property type="match status" value="1"/>
</dbReference>
<reference evidence="3" key="1">
    <citation type="submission" date="2019-10" db="EMBL/GenBank/DDBJ databases">
        <authorList>
            <consortium name="Genoscope - CEA"/>
            <person name="William W."/>
        </authorList>
    </citation>
    <scope>NUCLEOTIDE SEQUENCE [LARGE SCALE GENOMIC DNA]</scope>
    <source>
        <strain evidence="3">BBR_PRJEB10994</strain>
    </source>
</reference>
<dbReference type="AlphaFoldDB" id="A0A7Z9BPM6"/>
<accession>A0A7Z9BPM6</accession>
<dbReference type="EMBL" id="CZCS02000189">
    <property type="protein sequence ID" value="VXD19905.1"/>
    <property type="molecule type" value="Genomic_DNA"/>
</dbReference>
<dbReference type="NCBIfam" id="TIGR02606">
    <property type="entry name" value="antidote_CC2985"/>
    <property type="match status" value="1"/>
</dbReference>
<sequence length="84" mass="9547">MNISLTPELEQFVQSTVKNGKYSSASEVILAALQLLKEQEILAVMNPVLSEGKQKSNYDFSDLVGRLNWQGEAVIIQRHLRDEW</sequence>
<dbReference type="GO" id="GO:0006355">
    <property type="term" value="P:regulation of DNA-templated transcription"/>
    <property type="evidence" value="ECO:0007669"/>
    <property type="project" value="InterPro"/>
</dbReference>
<keyword evidence="4" id="KW-1185">Reference proteome</keyword>
<evidence type="ECO:0000313" key="4">
    <source>
        <dbReference type="Proteomes" id="UP000182190"/>
    </source>
</evidence>
<protein>
    <submittedName>
        <fullName evidence="3">Antitoxin ParD</fullName>
    </submittedName>
</protein>
<dbReference type="InterPro" id="IPR010985">
    <property type="entry name" value="Ribbon_hlx_hlx"/>
</dbReference>